<proteinExistence type="predicted"/>
<dbReference type="PANTHER" id="PTHR43857:SF1">
    <property type="entry name" value="YJGH FAMILY PROTEIN"/>
    <property type="match status" value="1"/>
</dbReference>
<dbReference type="OrthoDB" id="881979at2"/>
<organism evidence="1 2">
    <name type="scientific">Pontibacter ummariensis</name>
    <dbReference type="NCBI Taxonomy" id="1610492"/>
    <lineage>
        <taxon>Bacteria</taxon>
        <taxon>Pseudomonadati</taxon>
        <taxon>Bacteroidota</taxon>
        <taxon>Cytophagia</taxon>
        <taxon>Cytophagales</taxon>
        <taxon>Hymenobacteraceae</taxon>
        <taxon>Pontibacter</taxon>
    </lineage>
</organism>
<gene>
    <name evidence="1" type="ORF">SAMN06296052_13142</name>
</gene>
<dbReference type="CDD" id="cd00448">
    <property type="entry name" value="YjgF_YER057c_UK114_family"/>
    <property type="match status" value="1"/>
</dbReference>
<dbReference type="Proteomes" id="UP000198432">
    <property type="component" value="Unassembled WGS sequence"/>
</dbReference>
<dbReference type="AlphaFoldDB" id="A0A239KSK2"/>
<dbReference type="SUPFAM" id="SSF55298">
    <property type="entry name" value="YjgF-like"/>
    <property type="match status" value="1"/>
</dbReference>
<sequence length="139" mass="15464">METLTKPETEKQAINPWQWQDQLGFAQAIKVKNYQETLFCAGQTAMSPEGKPIGEGDMRAQIGYALDNLETVLAQAAYSLSDVVRLNYYTTDVDLFFQHYDVVLNRLAESGSKVSSTLLGVSRLAFPQLLIEIEATAVK</sequence>
<dbReference type="EMBL" id="FZOQ01000031">
    <property type="protein sequence ID" value="SNT21326.1"/>
    <property type="molecule type" value="Genomic_DNA"/>
</dbReference>
<dbReference type="PANTHER" id="PTHR43857">
    <property type="entry name" value="BLR7761 PROTEIN"/>
    <property type="match status" value="1"/>
</dbReference>
<dbReference type="InterPro" id="IPR035959">
    <property type="entry name" value="RutC-like_sf"/>
</dbReference>
<keyword evidence="2" id="KW-1185">Reference proteome</keyword>
<protein>
    <submittedName>
        <fullName evidence="1">Enamine deaminase RidA, house cleaning of reactive enamine intermediates, YjgF/YER057c/UK114 family</fullName>
    </submittedName>
</protein>
<dbReference type="InterPro" id="IPR006175">
    <property type="entry name" value="YjgF/YER057c/UK114"/>
</dbReference>
<evidence type="ECO:0000313" key="1">
    <source>
        <dbReference type="EMBL" id="SNT21326.1"/>
    </source>
</evidence>
<name>A0A239KSK2_9BACT</name>
<dbReference type="RefSeq" id="WP_089321514.1">
    <property type="nucleotide sequence ID" value="NZ_FZOQ01000031.1"/>
</dbReference>
<reference evidence="2" key="1">
    <citation type="submission" date="2017-06" db="EMBL/GenBank/DDBJ databases">
        <authorList>
            <person name="Varghese N."/>
            <person name="Submissions S."/>
        </authorList>
    </citation>
    <scope>NUCLEOTIDE SEQUENCE [LARGE SCALE GENOMIC DNA]</scope>
    <source>
        <strain evidence="2">NKM1</strain>
    </source>
</reference>
<dbReference type="Pfam" id="PF01042">
    <property type="entry name" value="Ribonuc_L-PSP"/>
    <property type="match status" value="1"/>
</dbReference>
<evidence type="ECO:0000313" key="2">
    <source>
        <dbReference type="Proteomes" id="UP000198432"/>
    </source>
</evidence>
<accession>A0A239KSK2</accession>
<dbReference type="Gene3D" id="3.30.1330.40">
    <property type="entry name" value="RutC-like"/>
    <property type="match status" value="1"/>
</dbReference>